<dbReference type="PROSITE" id="PS51257">
    <property type="entry name" value="PROKAR_LIPOPROTEIN"/>
    <property type="match status" value="1"/>
</dbReference>
<dbReference type="EMBL" id="OZ034814">
    <property type="protein sequence ID" value="CAL1360120.1"/>
    <property type="molecule type" value="Genomic_DNA"/>
</dbReference>
<keyword evidence="2" id="KW-0732">Signal</keyword>
<feature type="region of interest" description="Disordered" evidence="1">
    <location>
        <begin position="35"/>
        <end position="56"/>
    </location>
</feature>
<protein>
    <submittedName>
        <fullName evidence="3">Uncharacterized protein</fullName>
    </submittedName>
</protein>
<keyword evidence="4" id="KW-1185">Reference proteome</keyword>
<feature type="signal peptide" evidence="2">
    <location>
        <begin position="1"/>
        <end position="30"/>
    </location>
</feature>
<gene>
    <name evidence="3" type="ORF">LTRI10_LOCUS7574</name>
</gene>
<name>A0AAV2CUV5_9ROSI</name>
<proteinExistence type="predicted"/>
<evidence type="ECO:0000313" key="4">
    <source>
        <dbReference type="Proteomes" id="UP001497516"/>
    </source>
</evidence>
<reference evidence="3 4" key="1">
    <citation type="submission" date="2024-04" db="EMBL/GenBank/DDBJ databases">
        <authorList>
            <person name="Fracassetti M."/>
        </authorList>
    </citation>
    <scope>NUCLEOTIDE SEQUENCE [LARGE SCALE GENOMIC DNA]</scope>
</reference>
<evidence type="ECO:0000256" key="1">
    <source>
        <dbReference type="SAM" id="MobiDB-lite"/>
    </source>
</evidence>
<dbReference type="AlphaFoldDB" id="A0AAV2CUV5"/>
<feature type="chain" id="PRO_5043348559" evidence="2">
    <location>
        <begin position="31"/>
        <end position="123"/>
    </location>
</feature>
<evidence type="ECO:0000256" key="2">
    <source>
        <dbReference type="SAM" id="SignalP"/>
    </source>
</evidence>
<organism evidence="3 4">
    <name type="scientific">Linum trigynum</name>
    <dbReference type="NCBI Taxonomy" id="586398"/>
    <lineage>
        <taxon>Eukaryota</taxon>
        <taxon>Viridiplantae</taxon>
        <taxon>Streptophyta</taxon>
        <taxon>Embryophyta</taxon>
        <taxon>Tracheophyta</taxon>
        <taxon>Spermatophyta</taxon>
        <taxon>Magnoliopsida</taxon>
        <taxon>eudicotyledons</taxon>
        <taxon>Gunneridae</taxon>
        <taxon>Pentapetalae</taxon>
        <taxon>rosids</taxon>
        <taxon>fabids</taxon>
        <taxon>Malpighiales</taxon>
        <taxon>Linaceae</taxon>
        <taxon>Linum</taxon>
    </lineage>
</organism>
<evidence type="ECO:0000313" key="3">
    <source>
        <dbReference type="EMBL" id="CAL1360120.1"/>
    </source>
</evidence>
<dbReference type="Proteomes" id="UP001497516">
    <property type="component" value="Chromosome 10"/>
</dbReference>
<sequence length="123" mass="13727">MSATTKPSRLIMIIIKIIPATMLLSSSTSCHIPPPLPSPFPTLPPSPPQITPNPPPELTMHAALIWNPSSGEEKLESIDFSSSIGFAFFFLYSRSKFELELGREDEIVPRRDRREPTHGCIDR</sequence>
<accession>A0AAV2CUV5</accession>